<comment type="caution">
    <text evidence="4">The sequence shown here is derived from an EMBL/GenBank/DDBJ whole genome shotgun (WGS) entry which is preliminary data.</text>
</comment>
<keyword evidence="2 4" id="KW-0012">Acyltransferase</keyword>
<dbReference type="Pfam" id="PF00583">
    <property type="entry name" value="Acetyltransf_1"/>
    <property type="match status" value="1"/>
</dbReference>
<proteinExistence type="predicted"/>
<organism evidence="4 5">
    <name type="scientific">Virgibacillus kekensis</name>
    <dbReference type="NCBI Taxonomy" id="202261"/>
    <lineage>
        <taxon>Bacteria</taxon>
        <taxon>Bacillati</taxon>
        <taxon>Bacillota</taxon>
        <taxon>Bacilli</taxon>
        <taxon>Bacillales</taxon>
        <taxon>Bacillaceae</taxon>
        <taxon>Virgibacillus</taxon>
    </lineage>
</organism>
<dbReference type="Proteomes" id="UP001595989">
    <property type="component" value="Unassembled WGS sequence"/>
</dbReference>
<sequence>MEIELKPMSEEKFNQYYKKLTEEYAADHAKAGNWSEDEAVDKARKQIEKLLPEGVKTKENYLYSVCDGDDPLGVLWLNVRPTPQGNHAYIYDIRLDDDQQGKGYGKATMQKLDEYAKEHEISRIALHVFAHNERAIKLYTKTGYEMTDHLMAKTFK</sequence>
<dbReference type="InterPro" id="IPR000182">
    <property type="entry name" value="GNAT_dom"/>
</dbReference>
<evidence type="ECO:0000256" key="2">
    <source>
        <dbReference type="ARBA" id="ARBA00023315"/>
    </source>
</evidence>
<reference evidence="5" key="1">
    <citation type="journal article" date="2019" name="Int. J. Syst. Evol. Microbiol.">
        <title>The Global Catalogue of Microorganisms (GCM) 10K type strain sequencing project: providing services to taxonomists for standard genome sequencing and annotation.</title>
        <authorList>
            <consortium name="The Broad Institute Genomics Platform"/>
            <consortium name="The Broad Institute Genome Sequencing Center for Infectious Disease"/>
            <person name="Wu L."/>
            <person name="Ma J."/>
        </authorList>
    </citation>
    <scope>NUCLEOTIDE SEQUENCE [LARGE SCALE GENOMIC DNA]</scope>
    <source>
        <strain evidence="5">CGMCC 4.7426</strain>
    </source>
</reference>
<dbReference type="EC" id="2.3.-.-" evidence="4"/>
<dbReference type="SUPFAM" id="SSF55729">
    <property type="entry name" value="Acyl-CoA N-acyltransferases (Nat)"/>
    <property type="match status" value="1"/>
</dbReference>
<dbReference type="RefSeq" id="WP_390299678.1">
    <property type="nucleotide sequence ID" value="NZ_JBHSFU010000015.1"/>
</dbReference>
<evidence type="ECO:0000313" key="5">
    <source>
        <dbReference type="Proteomes" id="UP001595989"/>
    </source>
</evidence>
<keyword evidence="1 4" id="KW-0808">Transferase</keyword>
<protein>
    <submittedName>
        <fullName evidence="4">GNAT family N-acetyltransferase</fullName>
        <ecNumber evidence="4">2.3.-.-</ecNumber>
    </submittedName>
</protein>
<gene>
    <name evidence="4" type="ORF">ACFO3D_18410</name>
</gene>
<name>A0ABV9DMM4_9BACI</name>
<dbReference type="Gene3D" id="3.40.630.30">
    <property type="match status" value="1"/>
</dbReference>
<dbReference type="GO" id="GO:0016746">
    <property type="term" value="F:acyltransferase activity"/>
    <property type="evidence" value="ECO:0007669"/>
    <property type="project" value="UniProtKB-KW"/>
</dbReference>
<dbReference type="PANTHER" id="PTHR43420">
    <property type="entry name" value="ACETYLTRANSFERASE"/>
    <property type="match status" value="1"/>
</dbReference>
<evidence type="ECO:0000256" key="1">
    <source>
        <dbReference type="ARBA" id="ARBA00022679"/>
    </source>
</evidence>
<accession>A0ABV9DMM4</accession>
<dbReference type="CDD" id="cd04301">
    <property type="entry name" value="NAT_SF"/>
    <property type="match status" value="1"/>
</dbReference>
<dbReference type="PROSITE" id="PS51186">
    <property type="entry name" value="GNAT"/>
    <property type="match status" value="1"/>
</dbReference>
<evidence type="ECO:0000259" key="3">
    <source>
        <dbReference type="PROSITE" id="PS51186"/>
    </source>
</evidence>
<dbReference type="InterPro" id="IPR016181">
    <property type="entry name" value="Acyl_CoA_acyltransferase"/>
</dbReference>
<dbReference type="EMBL" id="JBHSFU010000015">
    <property type="protein sequence ID" value="MFC4560135.1"/>
    <property type="molecule type" value="Genomic_DNA"/>
</dbReference>
<evidence type="ECO:0000313" key="4">
    <source>
        <dbReference type="EMBL" id="MFC4560135.1"/>
    </source>
</evidence>
<dbReference type="InterPro" id="IPR050680">
    <property type="entry name" value="YpeA/RimI_acetyltransf"/>
</dbReference>
<keyword evidence="5" id="KW-1185">Reference proteome</keyword>
<feature type="domain" description="N-acetyltransferase" evidence="3">
    <location>
        <begin position="3"/>
        <end position="156"/>
    </location>
</feature>